<dbReference type="AlphaFoldDB" id="A0A1R3IX98"/>
<proteinExistence type="predicted"/>
<accession>A0A1R3IX98</accession>
<sequence>MSARKTLATLSRSCTFSTPTGEVLYSGEIY</sequence>
<keyword evidence="2" id="KW-1185">Reference proteome</keyword>
<dbReference type="EMBL" id="AWUE01017372">
    <property type="protein sequence ID" value="OMO87206.1"/>
    <property type="molecule type" value="Genomic_DNA"/>
</dbReference>
<gene>
    <name evidence="1" type="ORF">COLO4_20743</name>
</gene>
<protein>
    <submittedName>
        <fullName evidence="1">Uncharacterized protein</fullName>
    </submittedName>
</protein>
<dbReference type="Proteomes" id="UP000187203">
    <property type="component" value="Unassembled WGS sequence"/>
</dbReference>
<name>A0A1R3IX98_9ROSI</name>
<organism evidence="1 2">
    <name type="scientific">Corchorus olitorius</name>
    <dbReference type="NCBI Taxonomy" id="93759"/>
    <lineage>
        <taxon>Eukaryota</taxon>
        <taxon>Viridiplantae</taxon>
        <taxon>Streptophyta</taxon>
        <taxon>Embryophyta</taxon>
        <taxon>Tracheophyta</taxon>
        <taxon>Spermatophyta</taxon>
        <taxon>Magnoliopsida</taxon>
        <taxon>eudicotyledons</taxon>
        <taxon>Gunneridae</taxon>
        <taxon>Pentapetalae</taxon>
        <taxon>rosids</taxon>
        <taxon>malvids</taxon>
        <taxon>Malvales</taxon>
        <taxon>Malvaceae</taxon>
        <taxon>Grewioideae</taxon>
        <taxon>Apeibeae</taxon>
        <taxon>Corchorus</taxon>
    </lineage>
</organism>
<comment type="caution">
    <text evidence="1">The sequence shown here is derived from an EMBL/GenBank/DDBJ whole genome shotgun (WGS) entry which is preliminary data.</text>
</comment>
<evidence type="ECO:0000313" key="2">
    <source>
        <dbReference type="Proteomes" id="UP000187203"/>
    </source>
</evidence>
<reference evidence="2" key="1">
    <citation type="submission" date="2013-09" db="EMBL/GenBank/DDBJ databases">
        <title>Corchorus olitorius genome sequencing.</title>
        <authorList>
            <person name="Alam M."/>
            <person name="Haque M.S."/>
            <person name="Islam M.S."/>
            <person name="Emdad E.M."/>
            <person name="Islam M.M."/>
            <person name="Ahmed B."/>
            <person name="Halim A."/>
            <person name="Hossen Q.M.M."/>
            <person name="Hossain M.Z."/>
            <person name="Ahmed R."/>
            <person name="Khan M.M."/>
            <person name="Islam R."/>
            <person name="Rashid M.M."/>
            <person name="Khan S.A."/>
            <person name="Rahman M.S."/>
            <person name="Alam M."/>
            <person name="Yahiya A.S."/>
            <person name="Khan M.S."/>
            <person name="Azam M.S."/>
            <person name="Haque T."/>
            <person name="Lashkar M.Z.H."/>
            <person name="Akhand A.I."/>
            <person name="Morshed G."/>
            <person name="Roy S."/>
            <person name="Uddin K.S."/>
            <person name="Rabeya T."/>
            <person name="Hossain A.S."/>
            <person name="Chowdhury A."/>
            <person name="Snigdha A.R."/>
            <person name="Mortoza M.S."/>
            <person name="Matin S.A."/>
            <person name="Hoque S.M.E."/>
            <person name="Islam M.K."/>
            <person name="Roy D.K."/>
            <person name="Haider R."/>
            <person name="Moosa M.M."/>
            <person name="Elias S.M."/>
            <person name="Hasan A.M."/>
            <person name="Jahan S."/>
            <person name="Shafiuddin M."/>
            <person name="Mahmood N."/>
            <person name="Shommy N.S."/>
        </authorList>
    </citation>
    <scope>NUCLEOTIDE SEQUENCE [LARGE SCALE GENOMIC DNA]</scope>
    <source>
        <strain evidence="2">cv. O-4</strain>
    </source>
</reference>
<evidence type="ECO:0000313" key="1">
    <source>
        <dbReference type="EMBL" id="OMO87206.1"/>
    </source>
</evidence>